<evidence type="ECO:0000259" key="14">
    <source>
        <dbReference type="Pfam" id="PF02875"/>
    </source>
</evidence>
<dbReference type="RefSeq" id="WP_151423393.1">
    <property type="nucleotide sequence ID" value="NZ_CANKVH010000001.1"/>
</dbReference>
<evidence type="ECO:0000256" key="3">
    <source>
        <dbReference type="ARBA" id="ARBA00022598"/>
    </source>
</evidence>
<feature type="binding site" evidence="11">
    <location>
        <position position="203"/>
    </location>
    <ligand>
        <name>UDP-N-acetyl-alpha-D-muramoyl-L-alanyl-D-glutamate</name>
        <dbReference type="ChEBI" id="CHEBI:83900"/>
    </ligand>
</feature>
<dbReference type="InterPro" id="IPR004101">
    <property type="entry name" value="Mur_ligase_C"/>
</dbReference>
<dbReference type="InterPro" id="IPR036615">
    <property type="entry name" value="Mur_ligase_C_dom_sf"/>
</dbReference>
<dbReference type="InterPro" id="IPR035911">
    <property type="entry name" value="MurE/MurF_N"/>
</dbReference>
<evidence type="ECO:0000313" key="16">
    <source>
        <dbReference type="EMBL" id="KAB1638312.1"/>
    </source>
</evidence>
<keyword evidence="17" id="KW-1185">Reference proteome</keyword>
<keyword evidence="7 11" id="KW-0133">Cell shape</keyword>
<feature type="binding site" evidence="11">
    <location>
        <begin position="126"/>
        <end position="132"/>
    </location>
    <ligand>
        <name>ATP</name>
        <dbReference type="ChEBI" id="CHEBI:30616"/>
    </ligand>
</feature>
<dbReference type="GO" id="GO:0000287">
    <property type="term" value="F:magnesium ion binding"/>
    <property type="evidence" value="ECO:0007669"/>
    <property type="project" value="UniProtKB-UniRule"/>
</dbReference>
<evidence type="ECO:0000259" key="15">
    <source>
        <dbReference type="Pfam" id="PF08245"/>
    </source>
</evidence>
<keyword evidence="5 11" id="KW-0547">Nucleotide-binding</keyword>
<dbReference type="OrthoDB" id="9800958at2"/>
<dbReference type="GO" id="GO:0005737">
    <property type="term" value="C:cytoplasm"/>
    <property type="evidence" value="ECO:0007669"/>
    <property type="project" value="UniProtKB-SubCell"/>
</dbReference>
<comment type="similarity">
    <text evidence="1 11">Belongs to the MurCDEF family. MurE subfamily.</text>
</comment>
<dbReference type="GO" id="GO:0008360">
    <property type="term" value="P:regulation of cell shape"/>
    <property type="evidence" value="ECO:0007669"/>
    <property type="project" value="UniProtKB-KW"/>
</dbReference>
<evidence type="ECO:0000256" key="4">
    <source>
        <dbReference type="ARBA" id="ARBA00022618"/>
    </source>
</evidence>
<feature type="modified residue" description="N6-carboxylysine" evidence="11">
    <location>
        <position position="235"/>
    </location>
</feature>
<reference evidence="16 17" key="1">
    <citation type="submission" date="2019-09" db="EMBL/GenBank/DDBJ databases">
        <title>Phylogeny of genus Pseudoclavibacter and closely related genus.</title>
        <authorList>
            <person name="Li Y."/>
        </authorList>
    </citation>
    <scope>NUCLEOTIDE SEQUENCE [LARGE SCALE GENOMIC DNA]</scope>
    <source>
        <strain evidence="16 17">THG-MD12</strain>
    </source>
</reference>
<dbReference type="Pfam" id="PF01225">
    <property type="entry name" value="Mur_ligase"/>
    <property type="match status" value="1"/>
</dbReference>
<comment type="pathway">
    <text evidence="11 12">Cell wall biogenesis; peptidoglycan biosynthesis.</text>
</comment>
<dbReference type="GO" id="GO:0009252">
    <property type="term" value="P:peptidoglycan biosynthetic process"/>
    <property type="evidence" value="ECO:0007669"/>
    <property type="project" value="UniProtKB-UniRule"/>
</dbReference>
<evidence type="ECO:0000259" key="13">
    <source>
        <dbReference type="Pfam" id="PF01225"/>
    </source>
</evidence>
<dbReference type="EMBL" id="WBJX01000002">
    <property type="protein sequence ID" value="KAB1638312.1"/>
    <property type="molecule type" value="Genomic_DNA"/>
</dbReference>
<dbReference type="InterPro" id="IPR005761">
    <property type="entry name" value="UDP-N-AcMur-Glu-dNH2Pim_ligase"/>
</dbReference>
<dbReference type="InterPro" id="IPR036565">
    <property type="entry name" value="Mur-like_cat_sf"/>
</dbReference>
<dbReference type="Pfam" id="PF02875">
    <property type="entry name" value="Mur_ligase_C"/>
    <property type="match status" value="1"/>
</dbReference>
<dbReference type="GO" id="GO:0004326">
    <property type="term" value="F:tetrahydrofolylpolyglutamate synthase activity"/>
    <property type="evidence" value="ECO:0007669"/>
    <property type="project" value="InterPro"/>
</dbReference>
<dbReference type="AlphaFoldDB" id="A0A7J5B2T4"/>
<dbReference type="SUPFAM" id="SSF63418">
    <property type="entry name" value="MurE/MurF N-terminal domain"/>
    <property type="match status" value="1"/>
</dbReference>
<evidence type="ECO:0000256" key="7">
    <source>
        <dbReference type="ARBA" id="ARBA00022960"/>
    </source>
</evidence>
<dbReference type="EC" id="6.3.2.-" evidence="11"/>
<name>A0A7J5B2T4_9MICO</name>
<evidence type="ECO:0000256" key="9">
    <source>
        <dbReference type="ARBA" id="ARBA00023306"/>
    </source>
</evidence>
<evidence type="ECO:0000313" key="17">
    <source>
        <dbReference type="Proteomes" id="UP000490386"/>
    </source>
</evidence>
<dbReference type="Gene3D" id="3.90.190.20">
    <property type="entry name" value="Mur ligase, C-terminal domain"/>
    <property type="match status" value="1"/>
</dbReference>
<keyword evidence="11" id="KW-0460">Magnesium</keyword>
<keyword evidence="8 11" id="KW-0573">Peptidoglycan synthesis</keyword>
<comment type="caution">
    <text evidence="11">Lacks conserved residue(s) required for the propagation of feature annotation.</text>
</comment>
<gene>
    <name evidence="11" type="primary">murE</name>
    <name evidence="16" type="ORF">F8O03_07905</name>
</gene>
<organism evidence="16 17">
    <name type="scientific">Pseudoclavibacter terrae</name>
    <dbReference type="NCBI Taxonomy" id="1530195"/>
    <lineage>
        <taxon>Bacteria</taxon>
        <taxon>Bacillati</taxon>
        <taxon>Actinomycetota</taxon>
        <taxon>Actinomycetes</taxon>
        <taxon>Micrococcales</taxon>
        <taxon>Microbacteriaceae</taxon>
        <taxon>Pseudoclavibacter</taxon>
    </lineage>
</organism>
<feature type="binding site" evidence="11">
    <location>
        <position position="195"/>
    </location>
    <ligand>
        <name>UDP-N-acetyl-alpha-D-muramoyl-L-alanyl-D-glutamate</name>
        <dbReference type="ChEBI" id="CHEBI:83900"/>
    </ligand>
</feature>
<feature type="binding site" evidence="11">
    <location>
        <begin position="168"/>
        <end position="169"/>
    </location>
    <ligand>
        <name>UDP-N-acetyl-alpha-D-muramoyl-L-alanyl-D-glutamate</name>
        <dbReference type="ChEBI" id="CHEBI:83900"/>
    </ligand>
</feature>
<dbReference type="GO" id="GO:0071555">
    <property type="term" value="P:cell wall organization"/>
    <property type="evidence" value="ECO:0007669"/>
    <property type="project" value="UniProtKB-KW"/>
</dbReference>
<dbReference type="PANTHER" id="PTHR23135:SF4">
    <property type="entry name" value="UDP-N-ACETYLMURAMOYL-L-ALANYL-D-GLUTAMATE--2,6-DIAMINOPIMELATE LIGASE MURE HOMOLOG, CHLOROPLASTIC"/>
    <property type="match status" value="1"/>
</dbReference>
<dbReference type="Gene3D" id="3.40.1190.10">
    <property type="entry name" value="Mur-like, catalytic domain"/>
    <property type="match status" value="1"/>
</dbReference>
<evidence type="ECO:0000256" key="5">
    <source>
        <dbReference type="ARBA" id="ARBA00022741"/>
    </source>
</evidence>
<dbReference type="GO" id="GO:0051301">
    <property type="term" value="P:cell division"/>
    <property type="evidence" value="ECO:0007669"/>
    <property type="project" value="UniProtKB-KW"/>
</dbReference>
<keyword evidence="3 11" id="KW-0436">Ligase</keyword>
<dbReference type="PROSITE" id="PS01011">
    <property type="entry name" value="FOLYLPOLYGLU_SYNT_1"/>
    <property type="match status" value="1"/>
</dbReference>
<keyword evidence="4 11" id="KW-0132">Cell division</keyword>
<keyword evidence="2 11" id="KW-0963">Cytoplasm</keyword>
<comment type="caution">
    <text evidence="16">The sequence shown here is derived from an EMBL/GenBank/DDBJ whole genome shotgun (WGS) entry which is preliminary data.</text>
</comment>
<feature type="domain" description="Mur ligase central" evidence="15">
    <location>
        <begin position="124"/>
        <end position="325"/>
    </location>
</feature>
<feature type="binding site" evidence="11">
    <location>
        <position position="43"/>
    </location>
    <ligand>
        <name>UDP-N-acetyl-alpha-D-muramoyl-L-alanyl-D-glutamate</name>
        <dbReference type="ChEBI" id="CHEBI:83900"/>
    </ligand>
</feature>
<evidence type="ECO:0000256" key="6">
    <source>
        <dbReference type="ARBA" id="ARBA00022840"/>
    </source>
</evidence>
<evidence type="ECO:0000256" key="2">
    <source>
        <dbReference type="ARBA" id="ARBA00022490"/>
    </source>
</evidence>
<dbReference type="HAMAP" id="MF_00208">
    <property type="entry name" value="MurE"/>
    <property type="match status" value="1"/>
</dbReference>
<dbReference type="GO" id="GO:0005524">
    <property type="term" value="F:ATP binding"/>
    <property type="evidence" value="ECO:0007669"/>
    <property type="project" value="UniProtKB-UniRule"/>
</dbReference>
<protein>
    <recommendedName>
        <fullName evidence="11">UDP-N-acetylmuramyl-tripeptide synthetase</fullName>
        <ecNumber evidence="11">6.3.2.-</ecNumber>
    </recommendedName>
    <alternativeName>
        <fullName evidence="11">UDP-MurNAc-tripeptide synthetase</fullName>
    </alternativeName>
</protein>
<evidence type="ECO:0000256" key="10">
    <source>
        <dbReference type="ARBA" id="ARBA00023316"/>
    </source>
</evidence>
<proteinExistence type="inferred from homology"/>
<keyword evidence="9 11" id="KW-0131">Cell cycle</keyword>
<comment type="subcellular location">
    <subcellularLocation>
        <location evidence="11 12">Cytoplasm</location>
    </subcellularLocation>
</comment>
<sequence>MPAASIRPSHPVPRSLSELCAHFGLDAPEGVDQVEVTGVSISSMDVESGDLYVGLPGARVHGASYAAKAEEAGAVAVLTDAAGAELAGELGIPVLVTEEPRLALGDVSAWIYRTDPDQPKLFGVTGTNGKTSVVYILDGLLLQLGVVTGLTTTVERRIGEERIEASLTTPEASELHALLARMREVGVHAASIEVSAQAVTRHRVDGIEFDVVGFINLSHDHLDDYVDFEEYFGEKLKLFTPERARRGVVSLDSEWGARVVEDSRIPVTTISSKPGTDADWNLVVTGAEGGSTSFTLTSPDDRVLHSSIPMPGWFSAANAGLAIAMLVESGYDLGEIAEVLERDGGIDAFVPGRLELVSGDKGPRLYVDYGHTPDAFEQTLGALREMTTGRLFMVFGADGDRDRTKRPEMARVAAAGSDVVIITDYNPRTEDPDEIRRVLVESVKASHPERELHEIADASLGLRKAVSLAGPEDTILVAGPGHESYTEVAGSKIQYSARDEARAALREAGW</sequence>
<dbReference type="NCBIfam" id="TIGR01085">
    <property type="entry name" value="murE"/>
    <property type="match status" value="1"/>
</dbReference>
<comment type="function">
    <text evidence="11">Catalyzes the addition of an amino acid to the nucleotide precursor UDP-N-acetylmuramoyl-L-alanyl-D-glutamate (UMAG) in the biosynthesis of bacterial cell-wall peptidoglycan.</text>
</comment>
<dbReference type="PANTHER" id="PTHR23135">
    <property type="entry name" value="MUR LIGASE FAMILY MEMBER"/>
    <property type="match status" value="1"/>
</dbReference>
<dbReference type="Pfam" id="PF08245">
    <property type="entry name" value="Mur_ligase_M"/>
    <property type="match status" value="1"/>
</dbReference>
<dbReference type="InterPro" id="IPR013221">
    <property type="entry name" value="Mur_ligase_cen"/>
</dbReference>
<dbReference type="SUPFAM" id="SSF53623">
    <property type="entry name" value="MurD-like peptide ligases, catalytic domain"/>
    <property type="match status" value="1"/>
</dbReference>
<evidence type="ECO:0000256" key="11">
    <source>
        <dbReference type="HAMAP-Rule" id="MF_00208"/>
    </source>
</evidence>
<dbReference type="InterPro" id="IPR000713">
    <property type="entry name" value="Mur_ligase_N"/>
</dbReference>
<keyword evidence="10 11" id="KW-0961">Cell wall biogenesis/degradation</keyword>
<dbReference type="UniPathway" id="UPA00219"/>
<dbReference type="Gene3D" id="3.40.1390.10">
    <property type="entry name" value="MurE/MurF, N-terminal domain"/>
    <property type="match status" value="1"/>
</dbReference>
<comment type="cofactor">
    <cofactor evidence="11">
        <name>Mg(2+)</name>
        <dbReference type="ChEBI" id="CHEBI:18420"/>
    </cofactor>
</comment>
<accession>A0A7J5B2T4</accession>
<feature type="domain" description="Mur ligase N-terminal catalytic" evidence="13">
    <location>
        <begin position="35"/>
        <end position="92"/>
    </location>
</feature>
<dbReference type="Proteomes" id="UP000490386">
    <property type="component" value="Unassembled WGS sequence"/>
</dbReference>
<dbReference type="SUPFAM" id="SSF53244">
    <property type="entry name" value="MurD-like peptide ligases, peptide-binding domain"/>
    <property type="match status" value="1"/>
</dbReference>
<evidence type="ECO:0000256" key="8">
    <source>
        <dbReference type="ARBA" id="ARBA00022984"/>
    </source>
</evidence>
<dbReference type="InterPro" id="IPR018109">
    <property type="entry name" value="Folylpolyglutamate_synth_CS"/>
</dbReference>
<evidence type="ECO:0000256" key="12">
    <source>
        <dbReference type="RuleBase" id="RU004135"/>
    </source>
</evidence>
<evidence type="ECO:0000256" key="1">
    <source>
        <dbReference type="ARBA" id="ARBA00005898"/>
    </source>
</evidence>
<comment type="PTM">
    <text evidence="11">Carboxylation is probably crucial for Mg(2+) binding and, consequently, for the gamma-phosphate positioning of ATP.</text>
</comment>
<feature type="domain" description="Mur ligase C-terminal" evidence="14">
    <location>
        <begin position="352"/>
        <end position="480"/>
    </location>
</feature>
<keyword evidence="6 11" id="KW-0067">ATP-binding</keyword>